<accession>A0A3G9G123</accession>
<dbReference type="Gene3D" id="2.130.10.10">
    <property type="entry name" value="YVTN repeat-like/Quinoprotein amine dehydrogenase"/>
    <property type="match status" value="1"/>
</dbReference>
<dbReference type="SUPFAM" id="SSF82171">
    <property type="entry name" value="DPP6 N-terminal domain-like"/>
    <property type="match status" value="1"/>
</dbReference>
<dbReference type="SUPFAM" id="SSF69304">
    <property type="entry name" value="Tricorn protease N-terminal domain"/>
    <property type="match status" value="1"/>
</dbReference>
<reference evidence="4" key="2">
    <citation type="journal article" date="2017" name="Plant Physiol. Biochem.">
        <title>Differential oxidative and antioxidative response of duckweed Lemna minor toward plant growth promoting/inhibiting bacteria.</title>
        <authorList>
            <person name="Ishizawa H."/>
            <person name="Kuroda M."/>
            <person name="Morikawa M."/>
            <person name="Ike M."/>
        </authorList>
    </citation>
    <scope>NUCLEOTIDE SEQUENCE [LARGE SCALE GENOMIC DNA]</scope>
    <source>
        <strain evidence="4">M6</strain>
    </source>
</reference>
<name>A0A3G9G123_9CAUL</name>
<dbReference type="EC" id="4.2.2.6" evidence="3"/>
<gene>
    <name evidence="3" type="ORF">EM6_1626</name>
</gene>
<sequence>MDVHKRDFLLGAAAAAFAAPALAQTPAAKADIPREWIDADTGHRLVRLSDEDNSKSLYFHDNAFTADGKWMIFDSPSGIQMVELATRKLRQLTPKGYGSLMVSRTKNICYARKFPGGEKKSADDKGRAGIEIVAIDMDTGKIRTIAKDIKGYVTTVNADDTLLAGTWAEREYQLQPGPKVANTDGGYNAIGPDGKPLSFQAAKEVRMAERLAQNIPMEIFTLDIQTGERKVVTASTDWLNHVQFSPTDPHRLMYCHEGPWHSVDRIWTIRTDGTGKENVHKRMMNMEIAGHEFFAFDGERILYDLQTPRGEDFWLASYDLKTHKRIWYHMERNEWSVHFQISRDGKRFAGDGGDADMVARAPDGKWLYLFQPEIIDDLGVSAPNAAELVRPGVLRATKLVNLKTHNYSTEPNLQFTPDGKWIVFRSNMHGPIHVYAVQVAKG</sequence>
<organism evidence="3 4">
    <name type="scientific">Asticcacaulis excentricus</name>
    <dbReference type="NCBI Taxonomy" id="78587"/>
    <lineage>
        <taxon>Bacteria</taxon>
        <taxon>Pseudomonadati</taxon>
        <taxon>Pseudomonadota</taxon>
        <taxon>Alphaproteobacteria</taxon>
        <taxon>Caulobacterales</taxon>
        <taxon>Caulobacteraceae</taxon>
        <taxon>Asticcacaulis</taxon>
    </lineage>
</organism>
<dbReference type="AlphaFoldDB" id="A0A3G9G123"/>
<dbReference type="EMBL" id="AP018827">
    <property type="protein sequence ID" value="BBF81032.1"/>
    <property type="molecule type" value="Genomic_DNA"/>
</dbReference>
<dbReference type="PROSITE" id="PS51318">
    <property type="entry name" value="TAT"/>
    <property type="match status" value="1"/>
</dbReference>
<evidence type="ECO:0000259" key="2">
    <source>
        <dbReference type="Pfam" id="PF14583"/>
    </source>
</evidence>
<dbReference type="GO" id="GO:0047487">
    <property type="term" value="F:oligogalacturonide lyase activity"/>
    <property type="evidence" value="ECO:0007669"/>
    <property type="project" value="UniProtKB-EC"/>
</dbReference>
<proteinExistence type="predicted"/>
<reference evidence="4" key="1">
    <citation type="journal article" date="2017" name="Biotechnol. Biofuels">
        <title>Evaluation of environmental bacterial communities as a factor affecting the growth of duckweed Lemna minor.</title>
        <authorList>
            <person name="Ishizawa H."/>
            <person name="Kuroda M."/>
            <person name="Morikawa M."/>
            <person name="Ike M."/>
        </authorList>
    </citation>
    <scope>NUCLEOTIDE SEQUENCE [LARGE SCALE GENOMIC DNA]</scope>
    <source>
        <strain evidence="4">M6</strain>
    </source>
</reference>
<dbReference type="GO" id="GO:0045490">
    <property type="term" value="P:pectin catabolic process"/>
    <property type="evidence" value="ECO:0007669"/>
    <property type="project" value="InterPro"/>
</dbReference>
<evidence type="ECO:0000256" key="1">
    <source>
        <dbReference type="SAM" id="SignalP"/>
    </source>
</evidence>
<dbReference type="InterPro" id="IPR006311">
    <property type="entry name" value="TAT_signal"/>
</dbReference>
<feature type="domain" description="Oligogalacturonate lyase" evidence="2">
    <location>
        <begin position="217"/>
        <end position="440"/>
    </location>
</feature>
<keyword evidence="1" id="KW-0732">Signal</keyword>
<dbReference type="Proteomes" id="UP000278756">
    <property type="component" value="Chromosome 1"/>
</dbReference>
<dbReference type="InterPro" id="IPR027946">
    <property type="entry name" value="Ogl_dom"/>
</dbReference>
<dbReference type="Pfam" id="PF14583">
    <property type="entry name" value="Pectate_lyase22"/>
    <property type="match status" value="1"/>
</dbReference>
<feature type="chain" id="PRO_5018268252" evidence="1">
    <location>
        <begin position="24"/>
        <end position="442"/>
    </location>
</feature>
<dbReference type="PANTHER" id="PTHR36842">
    <property type="entry name" value="PROTEIN TOLB HOMOLOG"/>
    <property type="match status" value="1"/>
</dbReference>
<dbReference type="InterPro" id="IPR015943">
    <property type="entry name" value="WD40/YVTN_repeat-like_dom_sf"/>
</dbReference>
<evidence type="ECO:0000313" key="4">
    <source>
        <dbReference type="Proteomes" id="UP000278756"/>
    </source>
</evidence>
<dbReference type="PANTHER" id="PTHR36842:SF1">
    <property type="entry name" value="PROTEIN TOLB"/>
    <property type="match status" value="1"/>
</dbReference>
<protein>
    <submittedName>
        <fullName evidence="3">Oligogalacturonate lyase</fullName>
        <ecNumber evidence="3">4.2.2.6</ecNumber>
    </submittedName>
</protein>
<feature type="signal peptide" evidence="1">
    <location>
        <begin position="1"/>
        <end position="23"/>
    </location>
</feature>
<keyword evidence="3" id="KW-0456">Lyase</keyword>
<evidence type="ECO:0000313" key="3">
    <source>
        <dbReference type="EMBL" id="BBF81032.1"/>
    </source>
</evidence>